<evidence type="ECO:0000313" key="2">
    <source>
        <dbReference type="EMBL" id="KAF7359967.1"/>
    </source>
</evidence>
<proteinExistence type="predicted"/>
<keyword evidence="3" id="KW-1185">Reference proteome</keyword>
<dbReference type="EMBL" id="JACAZI010000005">
    <property type="protein sequence ID" value="KAF7359967.1"/>
    <property type="molecule type" value="Genomic_DNA"/>
</dbReference>
<name>A0A8H7D5D6_9AGAR</name>
<evidence type="ECO:0000313" key="3">
    <source>
        <dbReference type="Proteomes" id="UP000620124"/>
    </source>
</evidence>
<organism evidence="2 3">
    <name type="scientific">Mycena venus</name>
    <dbReference type="NCBI Taxonomy" id="2733690"/>
    <lineage>
        <taxon>Eukaryota</taxon>
        <taxon>Fungi</taxon>
        <taxon>Dikarya</taxon>
        <taxon>Basidiomycota</taxon>
        <taxon>Agaricomycotina</taxon>
        <taxon>Agaricomycetes</taxon>
        <taxon>Agaricomycetidae</taxon>
        <taxon>Agaricales</taxon>
        <taxon>Marasmiineae</taxon>
        <taxon>Mycenaceae</taxon>
        <taxon>Mycena</taxon>
    </lineage>
</organism>
<dbReference type="Proteomes" id="UP000620124">
    <property type="component" value="Unassembled WGS sequence"/>
</dbReference>
<feature type="region of interest" description="Disordered" evidence="1">
    <location>
        <begin position="1"/>
        <end position="22"/>
    </location>
</feature>
<accession>A0A8H7D5D6</accession>
<reference evidence="2" key="1">
    <citation type="submission" date="2020-05" db="EMBL/GenBank/DDBJ databases">
        <title>Mycena genomes resolve the evolution of fungal bioluminescence.</title>
        <authorList>
            <person name="Tsai I.J."/>
        </authorList>
    </citation>
    <scope>NUCLEOTIDE SEQUENCE</scope>
    <source>
        <strain evidence="2">CCC161011</strain>
    </source>
</reference>
<protein>
    <submittedName>
        <fullName evidence="2">Uncharacterized protein</fullName>
    </submittedName>
</protein>
<evidence type="ECO:0000256" key="1">
    <source>
        <dbReference type="SAM" id="MobiDB-lite"/>
    </source>
</evidence>
<comment type="caution">
    <text evidence="2">The sequence shown here is derived from an EMBL/GenBank/DDBJ whole genome shotgun (WGS) entry which is preliminary data.</text>
</comment>
<gene>
    <name evidence="2" type="ORF">MVEN_00723600</name>
</gene>
<feature type="region of interest" description="Disordered" evidence="1">
    <location>
        <begin position="110"/>
        <end position="141"/>
    </location>
</feature>
<feature type="compositionally biased region" description="Polar residues" evidence="1">
    <location>
        <begin position="124"/>
        <end position="141"/>
    </location>
</feature>
<sequence>MNTYKDRKSLSPTHRRVEADSRHRRDPLWQDYAFPPAIGHATGHPDFESAQCVLCAEIPDTPAPPSSWQILLPAYVTSSTPLRDCAALLVQQGIVPSRNTMLRQTRVWTNAPPPSELSPLSRSCATATSTPILTHSPQRPA</sequence>
<dbReference type="AlphaFoldDB" id="A0A8H7D5D6"/>